<keyword evidence="7" id="KW-1185">Reference proteome</keyword>
<dbReference type="EMBL" id="FNQM01000028">
    <property type="protein sequence ID" value="SEB00434.1"/>
    <property type="molecule type" value="Genomic_DNA"/>
</dbReference>
<evidence type="ECO:0000256" key="1">
    <source>
        <dbReference type="ARBA" id="ARBA00022741"/>
    </source>
</evidence>
<feature type="coiled-coil region" evidence="4">
    <location>
        <begin position="477"/>
        <end position="504"/>
    </location>
</feature>
<keyword evidence="2" id="KW-0067">ATP-binding</keyword>
<accession>A0A1H4FT19</accession>
<dbReference type="STRING" id="89524.SAMN05444370_1287"/>
<name>A0A1H4FT19_9RHOB</name>
<dbReference type="Proteomes" id="UP000198703">
    <property type="component" value="Unassembled WGS sequence"/>
</dbReference>
<dbReference type="GO" id="GO:0005524">
    <property type="term" value="F:ATP binding"/>
    <property type="evidence" value="ECO:0007669"/>
    <property type="project" value="UniProtKB-KW"/>
</dbReference>
<keyword evidence="4" id="KW-0175">Coiled coil</keyword>
<dbReference type="PANTHER" id="PTHR43272">
    <property type="entry name" value="LONG-CHAIN-FATTY-ACID--COA LIGASE"/>
    <property type="match status" value="1"/>
</dbReference>
<dbReference type="OrthoDB" id="6187882at2"/>
<dbReference type="PANTHER" id="PTHR43272:SF33">
    <property type="entry name" value="AMP-BINDING DOMAIN-CONTAINING PROTEIN-RELATED"/>
    <property type="match status" value="1"/>
</dbReference>
<dbReference type="Gene3D" id="3.40.50.12780">
    <property type="entry name" value="N-terminal domain of ligase-like"/>
    <property type="match status" value="1"/>
</dbReference>
<dbReference type="Pfam" id="PF00501">
    <property type="entry name" value="AMP-binding"/>
    <property type="match status" value="1"/>
</dbReference>
<keyword evidence="1" id="KW-0547">Nucleotide-binding</keyword>
<organism evidence="6 7">
    <name type="scientific">Rubrimonas cliftonensis</name>
    <dbReference type="NCBI Taxonomy" id="89524"/>
    <lineage>
        <taxon>Bacteria</taxon>
        <taxon>Pseudomonadati</taxon>
        <taxon>Pseudomonadota</taxon>
        <taxon>Alphaproteobacteria</taxon>
        <taxon>Rhodobacterales</taxon>
        <taxon>Paracoccaceae</taxon>
        <taxon>Rubrimonas</taxon>
    </lineage>
</organism>
<feature type="domain" description="AMP-dependent synthetase/ligase" evidence="5">
    <location>
        <begin position="14"/>
        <end position="386"/>
    </location>
</feature>
<dbReference type="InterPro" id="IPR000873">
    <property type="entry name" value="AMP-dep_synth/lig_dom"/>
</dbReference>
<dbReference type="InterPro" id="IPR045851">
    <property type="entry name" value="AMP-bd_C_sf"/>
</dbReference>
<gene>
    <name evidence="6" type="ORF">SAMN05444370_1287</name>
</gene>
<evidence type="ECO:0000259" key="5">
    <source>
        <dbReference type="Pfam" id="PF00501"/>
    </source>
</evidence>
<sequence length="554" mass="60702">MTTSVYPTPYEMLRKWAAKTPEKVYLRQPIDRVAHEKTWAQVHDEVLRFSAALRSLGLQKGDVVAILGKNTAEWFISDFAIVAAGMIPAPIYFTAGTDTIRFILGHSGAKAIILGKLDDVEAAREAIPAGMITISQPYDTLPCDHHMTDLIAANAPLADVNQPSMDDIFSLIYTSGTTGNPKAIVTTFRNIGYGAQSTAEHLNYSENDRLLSYLPLAHITERAVVQYAGLYHGCTVSFTESLATFPEDVRNASPTVFISVPRLWMKFQSGVLAKMPQKKLDWMLRVPILSGIVKKKIKAQLGLQNARIAASGAAPISPAVLHWFHKLGINISEGWGMSETTGMSAVNYPFRKEKIGTIGAPPKGTTLKISQEGEVLIRGDGIVSQYHKDAETSAKTFRDGWLHTGDRGQIDAEGCLRITGRVKELFKTGKGKYVAPVPIESLLAENPYVEQICVTGLGLPQPVAIVVMADQGGHNHLQESSEEVAGLAETLKKTNSRLEAHERLSHIIVARDPWTIENGLLTPTLKLKRNLIEKKYADLISKPSRNPVVIEPSL</sequence>
<dbReference type="Gene3D" id="3.30.300.30">
    <property type="match status" value="1"/>
</dbReference>
<evidence type="ECO:0000313" key="7">
    <source>
        <dbReference type="Proteomes" id="UP000198703"/>
    </source>
</evidence>
<protein>
    <submittedName>
        <fullName evidence="6">Long-chain acyl-CoA synthetase</fullName>
    </submittedName>
</protein>
<evidence type="ECO:0000256" key="4">
    <source>
        <dbReference type="SAM" id="Coils"/>
    </source>
</evidence>
<dbReference type="RefSeq" id="WP_093256269.1">
    <property type="nucleotide sequence ID" value="NZ_FNQM01000028.1"/>
</dbReference>
<dbReference type="InterPro" id="IPR020845">
    <property type="entry name" value="AMP-binding_CS"/>
</dbReference>
<proteinExistence type="predicted"/>
<dbReference type="GO" id="GO:0016020">
    <property type="term" value="C:membrane"/>
    <property type="evidence" value="ECO:0007669"/>
    <property type="project" value="TreeGrafter"/>
</dbReference>
<dbReference type="PROSITE" id="PS00455">
    <property type="entry name" value="AMP_BINDING"/>
    <property type="match status" value="1"/>
</dbReference>
<dbReference type="AlphaFoldDB" id="A0A1H4FT19"/>
<comment type="catalytic activity">
    <reaction evidence="3">
        <text>a long-chain fatty acid + ATP + CoA = a long-chain fatty acyl-CoA + AMP + diphosphate</text>
        <dbReference type="Rhea" id="RHEA:15421"/>
        <dbReference type="ChEBI" id="CHEBI:30616"/>
        <dbReference type="ChEBI" id="CHEBI:33019"/>
        <dbReference type="ChEBI" id="CHEBI:57287"/>
        <dbReference type="ChEBI" id="CHEBI:57560"/>
        <dbReference type="ChEBI" id="CHEBI:83139"/>
        <dbReference type="ChEBI" id="CHEBI:456215"/>
        <dbReference type="EC" id="6.2.1.3"/>
    </reaction>
    <physiologicalReaction direction="left-to-right" evidence="3">
        <dbReference type="Rhea" id="RHEA:15422"/>
    </physiologicalReaction>
</comment>
<evidence type="ECO:0000313" key="6">
    <source>
        <dbReference type="EMBL" id="SEB00434.1"/>
    </source>
</evidence>
<dbReference type="Pfam" id="PF23562">
    <property type="entry name" value="AMP-binding_C_3"/>
    <property type="match status" value="1"/>
</dbReference>
<dbReference type="InterPro" id="IPR042099">
    <property type="entry name" value="ANL_N_sf"/>
</dbReference>
<evidence type="ECO:0000256" key="2">
    <source>
        <dbReference type="ARBA" id="ARBA00022840"/>
    </source>
</evidence>
<dbReference type="GO" id="GO:0004467">
    <property type="term" value="F:long-chain fatty acid-CoA ligase activity"/>
    <property type="evidence" value="ECO:0007669"/>
    <property type="project" value="UniProtKB-EC"/>
</dbReference>
<evidence type="ECO:0000256" key="3">
    <source>
        <dbReference type="ARBA" id="ARBA00024484"/>
    </source>
</evidence>
<dbReference type="SUPFAM" id="SSF56801">
    <property type="entry name" value="Acetyl-CoA synthetase-like"/>
    <property type="match status" value="1"/>
</dbReference>
<reference evidence="6 7" key="1">
    <citation type="submission" date="2016-10" db="EMBL/GenBank/DDBJ databases">
        <authorList>
            <person name="de Groot N.N."/>
        </authorList>
    </citation>
    <scope>NUCLEOTIDE SEQUENCE [LARGE SCALE GENOMIC DNA]</scope>
    <source>
        <strain evidence="6 7">DSM 15345</strain>
    </source>
</reference>